<dbReference type="InterPro" id="IPR010272">
    <property type="entry name" value="T6SS_TssF"/>
</dbReference>
<sequence length="76" mass="8178">MPSFVRGLEVTLTVDEQAFAAVSLNAFISVMDHCFTVHAPTISFVQLVVMSANTGGEIRRCAPRPGTIPLAWQAMA</sequence>
<dbReference type="Pfam" id="PF05947">
    <property type="entry name" value="T6SS_TssF"/>
    <property type="match status" value="1"/>
</dbReference>
<dbReference type="EMBL" id="LOTQ01000044">
    <property type="protein sequence ID" value="KVA00786.1"/>
    <property type="molecule type" value="Genomic_DNA"/>
</dbReference>
<organism evidence="1 2">
    <name type="scientific">Burkholderia latens</name>
    <dbReference type="NCBI Taxonomy" id="488446"/>
    <lineage>
        <taxon>Bacteria</taxon>
        <taxon>Pseudomonadati</taxon>
        <taxon>Pseudomonadota</taxon>
        <taxon>Betaproteobacteria</taxon>
        <taxon>Burkholderiales</taxon>
        <taxon>Burkholderiaceae</taxon>
        <taxon>Burkholderia</taxon>
        <taxon>Burkholderia cepacia complex</taxon>
    </lineage>
</organism>
<evidence type="ECO:0000313" key="2">
    <source>
        <dbReference type="Proteomes" id="UP000056450"/>
    </source>
</evidence>
<dbReference type="AlphaFoldDB" id="A0AAP1C3K3"/>
<name>A0AAP1C3K3_9BURK</name>
<gene>
    <name evidence="1" type="ORF">WI41_01665</name>
</gene>
<accession>A0AAP1C3K3</accession>
<reference evidence="1 2" key="1">
    <citation type="submission" date="2015-11" db="EMBL/GenBank/DDBJ databases">
        <title>Expanding the genomic diversity of Burkholderia species for the development of highly accurate diagnostics.</title>
        <authorList>
            <person name="Sahl J."/>
            <person name="Keim P."/>
            <person name="Wagner D."/>
        </authorList>
    </citation>
    <scope>NUCLEOTIDE SEQUENCE [LARGE SCALE GENOMIC DNA]</scope>
    <source>
        <strain evidence="1 2">RF32-BP12</strain>
    </source>
</reference>
<protein>
    <submittedName>
        <fullName evidence="1">Uncharacterized protein</fullName>
    </submittedName>
</protein>
<evidence type="ECO:0000313" key="1">
    <source>
        <dbReference type="EMBL" id="KVA00786.1"/>
    </source>
</evidence>
<comment type="caution">
    <text evidence="1">The sequence shown here is derived from an EMBL/GenBank/DDBJ whole genome shotgun (WGS) entry which is preliminary data.</text>
</comment>
<proteinExistence type="predicted"/>
<dbReference type="Proteomes" id="UP000056450">
    <property type="component" value="Unassembled WGS sequence"/>
</dbReference>